<evidence type="ECO:0000313" key="2">
    <source>
        <dbReference type="Proteomes" id="UP001303701"/>
    </source>
</evidence>
<dbReference type="EMBL" id="CP134501">
    <property type="protein sequence ID" value="WNF32608.1"/>
    <property type="molecule type" value="Genomic_DNA"/>
</dbReference>
<dbReference type="GeneID" id="301127373"/>
<dbReference type="Proteomes" id="UP001303701">
    <property type="component" value="Chromosome"/>
</dbReference>
<protein>
    <submittedName>
        <fullName evidence="1">Uncharacterized protein</fullName>
    </submittedName>
</protein>
<keyword evidence="2" id="KW-1185">Reference proteome</keyword>
<gene>
    <name evidence="1" type="ORF">RI196_15370</name>
</gene>
<evidence type="ECO:0000313" key="1">
    <source>
        <dbReference type="EMBL" id="WNF32608.1"/>
    </source>
</evidence>
<accession>A0ABY9W9F3</accession>
<dbReference type="RefSeq" id="WP_242513796.1">
    <property type="nucleotide sequence ID" value="NZ_CP134501.1"/>
</dbReference>
<name>A0ABY9W9F3_9BACI</name>
<organism evidence="1 2">
    <name type="scientific">Aeribacillus composti</name>
    <dbReference type="NCBI Taxonomy" id="1868734"/>
    <lineage>
        <taxon>Bacteria</taxon>
        <taxon>Bacillati</taxon>
        <taxon>Bacillota</taxon>
        <taxon>Bacilli</taxon>
        <taxon>Bacillales</taxon>
        <taxon>Bacillaceae</taxon>
        <taxon>Aeribacillus</taxon>
    </lineage>
</organism>
<proteinExistence type="predicted"/>
<sequence>MQYDYNLNYAYNLDQQVPYANPQEPYEENMHYRDHYDHHVSKHDFCKRHKHYYVLLEMDDGKMYDGIIDKADNDHAYLLVPIGDQREEDNEEERQFGFGGFGGPFGGFGGPFGGFGSPFGGFGGPFGGFGGFGHFPFRFRRFRRFRFPFSRIRRFSFPFS</sequence>
<reference evidence="1 2" key="1">
    <citation type="submission" date="2023-09" db="EMBL/GenBank/DDBJ databases">
        <title>Different Types of Thermotolerant Ring-Cleaving Dioxygenases derived from Aeribacillus composti HB-1 applied for multiple aromatic hydrocarbons removal.</title>
        <authorList>
            <person name="Cao L."/>
            <person name="Li M."/>
            <person name="Ma T."/>
        </authorList>
    </citation>
    <scope>NUCLEOTIDE SEQUENCE [LARGE SCALE GENOMIC DNA]</scope>
    <source>
        <strain evidence="1 2">HB-1</strain>
    </source>
</reference>